<comment type="caution">
    <text evidence="2">The sequence shown here is derived from an EMBL/GenBank/DDBJ whole genome shotgun (WGS) entry which is preliminary data.</text>
</comment>
<feature type="compositionally biased region" description="Basic residues" evidence="1">
    <location>
        <begin position="58"/>
        <end position="70"/>
    </location>
</feature>
<gene>
    <name evidence="2" type="ORF">AMK59_4279</name>
</gene>
<dbReference type="EMBL" id="LJIG01009358">
    <property type="protein sequence ID" value="KRT83240.1"/>
    <property type="molecule type" value="Genomic_DNA"/>
</dbReference>
<dbReference type="OrthoDB" id="6782174at2759"/>
<proteinExistence type="predicted"/>
<feature type="region of interest" description="Disordered" evidence="1">
    <location>
        <begin position="56"/>
        <end position="114"/>
    </location>
</feature>
<feature type="compositionally biased region" description="Basic and acidic residues" evidence="1">
    <location>
        <begin position="84"/>
        <end position="97"/>
    </location>
</feature>
<organism evidence="2 3">
    <name type="scientific">Oryctes borbonicus</name>
    <dbReference type="NCBI Taxonomy" id="1629725"/>
    <lineage>
        <taxon>Eukaryota</taxon>
        <taxon>Metazoa</taxon>
        <taxon>Ecdysozoa</taxon>
        <taxon>Arthropoda</taxon>
        <taxon>Hexapoda</taxon>
        <taxon>Insecta</taxon>
        <taxon>Pterygota</taxon>
        <taxon>Neoptera</taxon>
        <taxon>Endopterygota</taxon>
        <taxon>Coleoptera</taxon>
        <taxon>Polyphaga</taxon>
        <taxon>Scarabaeiformia</taxon>
        <taxon>Scarabaeidae</taxon>
        <taxon>Dynastinae</taxon>
        <taxon>Oryctes</taxon>
    </lineage>
</organism>
<feature type="compositionally biased region" description="Acidic residues" evidence="1">
    <location>
        <begin position="105"/>
        <end position="114"/>
    </location>
</feature>
<keyword evidence="3" id="KW-1185">Reference proteome</keyword>
<reference evidence="2 3" key="1">
    <citation type="submission" date="2015-09" db="EMBL/GenBank/DDBJ databases">
        <title>Draft genome of the scarab beetle Oryctes borbonicus.</title>
        <authorList>
            <person name="Meyer J.M."/>
            <person name="Markov G.V."/>
            <person name="Baskaran P."/>
            <person name="Herrmann M."/>
            <person name="Sommer R.J."/>
            <person name="Roedelsperger C."/>
        </authorList>
    </citation>
    <scope>NUCLEOTIDE SEQUENCE [LARGE SCALE GENOMIC DNA]</scope>
    <source>
        <strain evidence="2">OB123</strain>
        <tissue evidence="2">Whole animal</tissue>
    </source>
</reference>
<protein>
    <submittedName>
        <fullName evidence="2">Uncharacterized protein</fullName>
    </submittedName>
</protein>
<sequence>MLQEKKISTKINYDVLKSLNSAVKTEDPKLVDPKEDIMSNKIQSNPITHDVIKEPSTKRPKIMPNRKPRMKKEEVGVPICENINEPKEKDTKTKLLDDVQPAQAQEEEEEYYEDDTFVAEDNRVDDSEVGMLQMLQQHRDDGDEADVVFGTGYDEDDY</sequence>
<evidence type="ECO:0000313" key="3">
    <source>
        <dbReference type="Proteomes" id="UP000051574"/>
    </source>
</evidence>
<name>A0A0T6B7A6_9SCAR</name>
<evidence type="ECO:0000313" key="2">
    <source>
        <dbReference type="EMBL" id="KRT83240.1"/>
    </source>
</evidence>
<feature type="region of interest" description="Disordered" evidence="1">
    <location>
        <begin position="136"/>
        <end position="158"/>
    </location>
</feature>
<accession>A0A0T6B7A6</accession>
<dbReference type="AlphaFoldDB" id="A0A0T6B7A6"/>
<evidence type="ECO:0000256" key="1">
    <source>
        <dbReference type="SAM" id="MobiDB-lite"/>
    </source>
</evidence>
<dbReference type="Proteomes" id="UP000051574">
    <property type="component" value="Unassembled WGS sequence"/>
</dbReference>